<organism evidence="3 4">
    <name type="scientific">Caenorhabditis elegans</name>
    <dbReference type="NCBI Taxonomy" id="6239"/>
    <lineage>
        <taxon>Eukaryota</taxon>
        <taxon>Metazoa</taxon>
        <taxon>Ecdysozoa</taxon>
        <taxon>Nematoda</taxon>
        <taxon>Chromadorea</taxon>
        <taxon>Rhabditida</taxon>
        <taxon>Rhabditina</taxon>
        <taxon>Rhabditomorpha</taxon>
        <taxon>Rhabditoidea</taxon>
        <taxon>Rhabditidae</taxon>
        <taxon>Peloderinae</taxon>
        <taxon>Caenorhabditis</taxon>
    </lineage>
</organism>
<feature type="region of interest" description="Disordered" evidence="1">
    <location>
        <begin position="22"/>
        <end position="42"/>
    </location>
</feature>
<dbReference type="GO" id="GO:0005634">
    <property type="term" value="C:nucleus"/>
    <property type="evidence" value="ECO:0000318"/>
    <property type="project" value="GO_Central"/>
</dbReference>
<dbReference type="GeneID" id="175775"/>
<dbReference type="eggNOG" id="ENOG502R0SU">
    <property type="taxonomic scope" value="Eukaryota"/>
</dbReference>
<dbReference type="PANTHER" id="PTHR12243">
    <property type="entry name" value="MADF DOMAIN TRANSCRIPTION FACTOR"/>
    <property type="match status" value="1"/>
</dbReference>
<feature type="compositionally biased region" description="Polar residues" evidence="1">
    <location>
        <begin position="22"/>
        <end position="39"/>
    </location>
</feature>
<evidence type="ECO:0000313" key="3">
    <source>
        <dbReference type="EMBL" id="CCD63125.1"/>
    </source>
</evidence>
<dbReference type="PANTHER" id="PTHR12243:SF66">
    <property type="entry name" value="MADF DOMAIN-CONTAINING PROTEIN"/>
    <property type="match status" value="1"/>
</dbReference>
<dbReference type="Pfam" id="PF10545">
    <property type="entry name" value="MADF_DNA_bdg"/>
    <property type="match status" value="1"/>
</dbReference>
<accession>O45133</accession>
<evidence type="ECO:0000313" key="4">
    <source>
        <dbReference type="Proteomes" id="UP000001940"/>
    </source>
</evidence>
<reference evidence="3 4" key="1">
    <citation type="journal article" date="1998" name="Science">
        <title>Genome sequence of the nematode C. elegans: a platform for investigating biology.</title>
        <authorList>
            <consortium name="The C. elegans sequencing consortium"/>
            <person name="Sulson J.E."/>
            <person name="Waterston R."/>
        </authorList>
    </citation>
    <scope>NUCLEOTIDE SEQUENCE [LARGE SCALE GENOMIC DNA]</scope>
    <source>
        <strain evidence="3 4">Bristol N2</strain>
    </source>
</reference>
<gene>
    <name evidence="3 5" type="primary">madf-11</name>
    <name evidence="5" type="ORF">C05D2.6</name>
    <name evidence="3" type="ORF">CELE_C05D2.6</name>
</gene>
<dbReference type="OrthoDB" id="6515516at2759"/>
<dbReference type="EMBL" id="BX284603">
    <property type="protein sequence ID" value="CCD63125.1"/>
    <property type="molecule type" value="Genomic_DNA"/>
</dbReference>
<dbReference type="InParanoid" id="O45133"/>
<dbReference type="Proteomes" id="UP000001940">
    <property type="component" value="Chromosome III"/>
</dbReference>
<feature type="region of interest" description="Disordered" evidence="1">
    <location>
        <begin position="394"/>
        <end position="413"/>
    </location>
</feature>
<dbReference type="PROSITE" id="PS51029">
    <property type="entry name" value="MADF"/>
    <property type="match status" value="1"/>
</dbReference>
<sequence>MSDRRRHGTEDYQIAGLKHSMTSVASSSHGGAGDLQQQFSREDPPVKTTQYTLLQLINMVRENPILYDEEMQAATPDAQLKVQKREAWDRIRADIVWQDITLVQEVWSDLLDQYARKSIDMSDGLIEAMRWTDSLIFKKKSDSRPPSQLTAMSSGLDKDFYNDVPLAEDVLEPGQSLGNSESMKFDYVVIQPHVRPHQQIPTSSYSRRKSPQSRETEAIVRTYPLSPKRIVQQHRMPQKNNPDQQHQMNEVKKEVNPFGRQGVLVEVEPSPSYAQSNTKIYKMVSAHRSATPQPAVTVASSRRLVHMPHRTNSLVYDSMPELIDSSNMPSEPPKKKIHLEVGHRNSEMVGVSTSSNAPCLPKEILTDGVPIADDEIILEADGECKIGSGMLLESQQSSSQNHEMDMPSTSMDHYHHQDIDDGGVGDDIEQQVVVGGPSDEMAIQYDEDLAFQQHINSVLNRLSDDEKSVMKFNMQKIILDARFGLGTARNMLKHDEMLEVESHVEIDPNHEVPEEI</sequence>
<dbReference type="KEGG" id="cel:CELE_C05D2.6"/>
<dbReference type="AGR" id="WB:WBGene00015468"/>
<dbReference type="CTD" id="175775"/>
<dbReference type="UCSC" id="C05D2.6a">
    <property type="organism name" value="c. elegans"/>
</dbReference>
<evidence type="ECO:0007829" key="6">
    <source>
        <dbReference type="PeptideAtlas" id="O45133"/>
    </source>
</evidence>
<proteinExistence type="evidence at protein level"/>
<dbReference type="FunCoup" id="O45133">
    <property type="interactions" value="1779"/>
</dbReference>
<dbReference type="Bgee" id="WBGene00015468">
    <property type="expression patterns" value="Expressed in embryo and 3 other cell types or tissues"/>
</dbReference>
<feature type="domain" description="MADF" evidence="2">
    <location>
        <begin position="55"/>
        <end position="143"/>
    </location>
</feature>
<dbReference type="HOGENOM" id="CLU_513126_0_0_1"/>
<dbReference type="GO" id="GO:0005667">
    <property type="term" value="C:transcription regulator complex"/>
    <property type="evidence" value="ECO:0000318"/>
    <property type="project" value="GO_Central"/>
</dbReference>
<dbReference type="STRING" id="6239.C05D2.6a.2"/>
<dbReference type="AlphaFoldDB" id="O45133"/>
<evidence type="ECO:0000259" key="2">
    <source>
        <dbReference type="PROSITE" id="PS51029"/>
    </source>
</evidence>
<evidence type="ECO:0000256" key="1">
    <source>
        <dbReference type="SAM" id="MobiDB-lite"/>
    </source>
</evidence>
<keyword evidence="6" id="KW-1267">Proteomics identification</keyword>
<name>O45133_CAEEL</name>
<feature type="compositionally biased region" description="Polar residues" evidence="1">
    <location>
        <begin position="394"/>
        <end position="411"/>
    </location>
</feature>
<protein>
    <submittedName>
        <fullName evidence="3">MADF domain-containing protein</fullName>
    </submittedName>
</protein>
<dbReference type="ExpressionAtlas" id="O45133">
    <property type="expression patterns" value="baseline and differential"/>
</dbReference>
<feature type="region of interest" description="Disordered" evidence="1">
    <location>
        <begin position="198"/>
        <end position="217"/>
    </location>
</feature>
<dbReference type="InterPro" id="IPR006578">
    <property type="entry name" value="MADF-dom"/>
</dbReference>
<dbReference type="RefSeq" id="NP_001033347.1">
    <property type="nucleotide sequence ID" value="NM_001038258.5"/>
</dbReference>
<keyword evidence="4" id="KW-1185">Reference proteome</keyword>
<dbReference type="PaxDb" id="6239-C05D2.6a"/>
<dbReference type="InterPro" id="IPR039353">
    <property type="entry name" value="TF_Adf1"/>
</dbReference>
<dbReference type="GO" id="GO:0006357">
    <property type="term" value="P:regulation of transcription by RNA polymerase II"/>
    <property type="evidence" value="ECO:0000318"/>
    <property type="project" value="GO_Central"/>
</dbReference>
<evidence type="ECO:0000313" key="5">
    <source>
        <dbReference type="WormBase" id="C05D2.6a"/>
    </source>
</evidence>
<dbReference type="WormBase" id="C05D2.6a">
    <property type="protein sequence ID" value="CE32115"/>
    <property type="gene ID" value="WBGene00015468"/>
    <property type="gene designation" value="madf-11"/>
</dbReference>
<dbReference type="OMA" id="NDIVWQD"/>